<evidence type="ECO:0000313" key="2">
    <source>
        <dbReference type="Proteomes" id="UP001239111"/>
    </source>
</evidence>
<comment type="caution">
    <text evidence="1">The sequence shown here is derived from an EMBL/GenBank/DDBJ whole genome shotgun (WGS) entry which is preliminary data.</text>
</comment>
<sequence>MRAFVRALSILIVGQIVAALEEPAGLGYVYNYFDKEKSLLREGKNENYDYNQIYQLSVDGPTRFYFTQLAKSAEWDLQANIERIKPDGKGFNKCSFAIKNEKDASLYYKLRGQINQIEILEIFRSYPGESQRNQLDIYVVNMNDCSIRRNQAFEGYDYPAKRLYVINRYWDTDRIDYFAIGMEKSVGSYMSRLTYYITNNSFVGPMKFTMLDDKKDYRINFLVPVEGEDTYMAGISTDEFYQDIKVDSYGKMIKSETPEKLRKAYYLRYSVYRGYLGLCFREEINKKSVLRCLQYDKDLNKKLDRTFDLPYDSSLYSVRNNADGGLYLLSFKCAQKDEYSCEQAEMRLNSIPLGGKSIEETKIIKEDYCAISTRSRFGFIDDGDKKSNCMYYSCYYKSKDVNEFENSVRVKCL</sequence>
<dbReference type="EMBL" id="CM056744">
    <property type="protein sequence ID" value="KAJ8664915.1"/>
    <property type="molecule type" value="Genomic_DNA"/>
</dbReference>
<gene>
    <name evidence="1" type="ORF">QAD02_006577</name>
</gene>
<accession>A0ACC2N189</accession>
<name>A0ACC2N189_9HYME</name>
<evidence type="ECO:0000313" key="1">
    <source>
        <dbReference type="EMBL" id="KAJ8664915.1"/>
    </source>
</evidence>
<organism evidence="1 2">
    <name type="scientific">Eretmocerus hayati</name>
    <dbReference type="NCBI Taxonomy" id="131215"/>
    <lineage>
        <taxon>Eukaryota</taxon>
        <taxon>Metazoa</taxon>
        <taxon>Ecdysozoa</taxon>
        <taxon>Arthropoda</taxon>
        <taxon>Hexapoda</taxon>
        <taxon>Insecta</taxon>
        <taxon>Pterygota</taxon>
        <taxon>Neoptera</taxon>
        <taxon>Endopterygota</taxon>
        <taxon>Hymenoptera</taxon>
        <taxon>Apocrita</taxon>
        <taxon>Proctotrupomorpha</taxon>
        <taxon>Chalcidoidea</taxon>
        <taxon>Aphelinidae</taxon>
        <taxon>Aphelininae</taxon>
        <taxon>Eretmocerus</taxon>
    </lineage>
</organism>
<proteinExistence type="predicted"/>
<keyword evidence="2" id="KW-1185">Reference proteome</keyword>
<protein>
    <submittedName>
        <fullName evidence="1">Uncharacterized protein</fullName>
    </submittedName>
</protein>
<dbReference type="Proteomes" id="UP001239111">
    <property type="component" value="Chromosome 4"/>
</dbReference>
<reference evidence="1" key="1">
    <citation type="submission" date="2023-04" db="EMBL/GenBank/DDBJ databases">
        <title>A chromosome-level genome assembly of the parasitoid wasp Eretmocerus hayati.</title>
        <authorList>
            <person name="Zhong Y."/>
            <person name="Liu S."/>
            <person name="Liu Y."/>
        </authorList>
    </citation>
    <scope>NUCLEOTIDE SEQUENCE</scope>
    <source>
        <strain evidence="1">ZJU_SS_LIU_2023</strain>
    </source>
</reference>